<keyword evidence="1" id="KW-0677">Repeat</keyword>
<feature type="repeat" description="PPR" evidence="2">
    <location>
        <begin position="248"/>
        <end position="282"/>
    </location>
</feature>
<dbReference type="NCBIfam" id="TIGR00756">
    <property type="entry name" value="PPR"/>
    <property type="match status" value="4"/>
</dbReference>
<proteinExistence type="predicted"/>
<feature type="repeat" description="PPR" evidence="2">
    <location>
        <begin position="213"/>
        <end position="247"/>
    </location>
</feature>
<name>A0AAV2GF60_9ROSI</name>
<evidence type="ECO:0000256" key="2">
    <source>
        <dbReference type="PROSITE-ProRule" id="PRU00708"/>
    </source>
</evidence>
<dbReference type="InterPro" id="IPR002885">
    <property type="entry name" value="PPR_rpt"/>
</dbReference>
<dbReference type="Proteomes" id="UP001497516">
    <property type="component" value="Chromosome 8"/>
</dbReference>
<feature type="repeat" description="PPR" evidence="2">
    <location>
        <begin position="549"/>
        <end position="583"/>
    </location>
</feature>
<feature type="repeat" description="PPR" evidence="2">
    <location>
        <begin position="479"/>
        <end position="513"/>
    </location>
</feature>
<protein>
    <recommendedName>
        <fullName evidence="5">Pentatricopeptide repeat-containing protein</fullName>
    </recommendedName>
</protein>
<dbReference type="InterPro" id="IPR011990">
    <property type="entry name" value="TPR-like_helical_dom_sf"/>
</dbReference>
<dbReference type="InterPro" id="IPR044175">
    <property type="entry name" value="At5g66631-like"/>
</dbReference>
<accession>A0AAV2GF60</accession>
<keyword evidence="4" id="KW-1185">Reference proteome</keyword>
<dbReference type="PROSITE" id="PS51375">
    <property type="entry name" value="PPR"/>
    <property type="match status" value="4"/>
</dbReference>
<dbReference type="EMBL" id="OZ034821">
    <property type="protein sequence ID" value="CAL1408867.1"/>
    <property type="molecule type" value="Genomic_DNA"/>
</dbReference>
<dbReference type="Pfam" id="PF01535">
    <property type="entry name" value="PPR"/>
    <property type="match status" value="5"/>
</dbReference>
<dbReference type="PANTHER" id="PTHR47913">
    <property type="entry name" value="OS01G0167750 PROTEIN"/>
    <property type="match status" value="1"/>
</dbReference>
<evidence type="ECO:0008006" key="5">
    <source>
        <dbReference type="Google" id="ProtNLM"/>
    </source>
</evidence>
<gene>
    <name evidence="3" type="ORF">LTRI10_LOCUS48427</name>
</gene>
<evidence type="ECO:0000313" key="3">
    <source>
        <dbReference type="EMBL" id="CAL1408867.1"/>
    </source>
</evidence>
<evidence type="ECO:0000313" key="4">
    <source>
        <dbReference type="Proteomes" id="UP001497516"/>
    </source>
</evidence>
<dbReference type="PANTHER" id="PTHR47913:SF1">
    <property type="entry name" value="OS01G0167750 PROTEIN"/>
    <property type="match status" value="1"/>
</dbReference>
<organism evidence="3 4">
    <name type="scientific">Linum trigynum</name>
    <dbReference type="NCBI Taxonomy" id="586398"/>
    <lineage>
        <taxon>Eukaryota</taxon>
        <taxon>Viridiplantae</taxon>
        <taxon>Streptophyta</taxon>
        <taxon>Embryophyta</taxon>
        <taxon>Tracheophyta</taxon>
        <taxon>Spermatophyta</taxon>
        <taxon>Magnoliopsida</taxon>
        <taxon>eudicotyledons</taxon>
        <taxon>Gunneridae</taxon>
        <taxon>Pentapetalae</taxon>
        <taxon>rosids</taxon>
        <taxon>fabids</taxon>
        <taxon>Malpighiales</taxon>
        <taxon>Linaceae</taxon>
        <taxon>Linum</taxon>
    </lineage>
</organism>
<reference evidence="3 4" key="1">
    <citation type="submission" date="2024-04" db="EMBL/GenBank/DDBJ databases">
        <authorList>
            <person name="Fracassetti M."/>
        </authorList>
    </citation>
    <scope>NUCLEOTIDE SEQUENCE [LARGE SCALE GENOMIC DNA]</scope>
</reference>
<sequence length="650" mass="74965">MSFMLFQRSITQFHILRQQVRFFVRDPFSNKLTHYLRRADLIDSIRLHLRSSRPPTSLPLQVLNNRLLDPFVVTHAIRSAPNADSALSLVEVLKNGVPNFQHNQSTLYALATVLAKWGRTHELRSLVEDDMKNSERYPHVRFSFMNLLYWYSAAGDMEAVLATWNDYREKEGKKDRLCNEAYNIVMSIHSRRRNDMEAVNLFYKLIDEGGIPNSRTYTVMMEHLVESGKLDSAMEVFELLPRMRVKRTSKQYLVLVDGFVKSKRFDEVKALFEAMKADGKYPGRAMLKALQELREAGFVEETAELREEMFPDERIKSIVSCQDSSDEEDNDENEDEVVKLKPWLDPKALADALSQWSPEVVSILEDAKFVWTTRLVCKILRNMKSPVTAWDFFCWVAYQPGFTHDVYTVQRMITLLSRHGKVELVDQLIAKIRNEGMELPFSTVRLIIEFYGVSKYPEAALKIFREDRSLCGHINEFNLMILYSALLRTLTKCKRDSDALDVLEEMLSCGICPDNQTFSGLIYHFGVQGDVTTVQKLFMMARQNGVAVDGYMFKVLIQAYCKCDRAALGFRVFEDMRNSNLMPDLGTKDLLVKSLWKEGKRKEAASVVECCEEISQVLPLVLRGHLWTVSAADLTRVYDIYSNSFESTRC</sequence>
<dbReference type="Gene3D" id="1.25.40.10">
    <property type="entry name" value="Tetratricopeptide repeat domain"/>
    <property type="match status" value="3"/>
</dbReference>
<evidence type="ECO:0000256" key="1">
    <source>
        <dbReference type="ARBA" id="ARBA00022737"/>
    </source>
</evidence>
<dbReference type="AlphaFoldDB" id="A0AAV2GF60"/>